<evidence type="ECO:0000256" key="3">
    <source>
        <dbReference type="ARBA" id="ARBA00012438"/>
    </source>
</evidence>
<dbReference type="GO" id="GO:0005886">
    <property type="term" value="C:plasma membrane"/>
    <property type="evidence" value="ECO:0007669"/>
    <property type="project" value="UniProtKB-SubCell"/>
</dbReference>
<name>A0A4P7IHL9_9ACTN</name>
<evidence type="ECO:0000256" key="5">
    <source>
        <dbReference type="ARBA" id="ARBA00022679"/>
    </source>
</evidence>
<keyword evidence="10" id="KW-1185">Reference proteome</keyword>
<evidence type="ECO:0000256" key="7">
    <source>
        <dbReference type="ARBA" id="ARBA00023012"/>
    </source>
</evidence>
<dbReference type="SMART" id="SM00387">
    <property type="entry name" value="HATPase_c"/>
    <property type="match status" value="1"/>
</dbReference>
<dbReference type="OrthoDB" id="9757990at2"/>
<dbReference type="RefSeq" id="WP_135267283.1">
    <property type="nucleotide sequence ID" value="NZ_CP038436.1"/>
</dbReference>
<dbReference type="EMBL" id="CP038436">
    <property type="protein sequence ID" value="QBX55291.1"/>
    <property type="molecule type" value="Genomic_DNA"/>
</dbReference>
<reference evidence="9 10" key="1">
    <citation type="submission" date="2019-03" db="EMBL/GenBank/DDBJ databases">
        <title>Three New Species of Nocardioides, Nocardioides euryhalodurans sp. nov., Nocardioides seonyuensis sp. nov. and Nocardioides eburneoflavus sp. nov. Iolated from Soil.</title>
        <authorList>
            <person name="Roh S.G."/>
            <person name="Lee C."/>
            <person name="Kim M.-K."/>
            <person name="Kim S.B."/>
        </authorList>
    </citation>
    <scope>NUCLEOTIDE SEQUENCE [LARGE SCALE GENOMIC DNA]</scope>
    <source>
        <strain evidence="9 10">MMS17-SY207-3</strain>
    </source>
</reference>
<dbReference type="Proteomes" id="UP000294853">
    <property type="component" value="Chromosome"/>
</dbReference>
<protein>
    <recommendedName>
        <fullName evidence="3">histidine kinase</fullName>
        <ecNumber evidence="3">2.7.13.3</ecNumber>
    </recommendedName>
</protein>
<keyword evidence="6 9" id="KW-0418">Kinase</keyword>
<dbReference type="AlphaFoldDB" id="A0A4P7IHL9"/>
<dbReference type="CDD" id="cd00082">
    <property type="entry name" value="HisKA"/>
    <property type="match status" value="1"/>
</dbReference>
<dbReference type="FunFam" id="3.30.565.10:FF:000006">
    <property type="entry name" value="Sensor histidine kinase WalK"/>
    <property type="match status" value="1"/>
</dbReference>
<dbReference type="SMART" id="SM00388">
    <property type="entry name" value="HisKA"/>
    <property type="match status" value="1"/>
</dbReference>
<dbReference type="PRINTS" id="PR00344">
    <property type="entry name" value="BCTRLSENSOR"/>
</dbReference>
<evidence type="ECO:0000313" key="10">
    <source>
        <dbReference type="Proteomes" id="UP000294853"/>
    </source>
</evidence>
<keyword evidence="5" id="KW-0808">Transferase</keyword>
<dbReference type="InterPro" id="IPR005467">
    <property type="entry name" value="His_kinase_dom"/>
</dbReference>
<evidence type="ECO:0000259" key="8">
    <source>
        <dbReference type="PROSITE" id="PS50109"/>
    </source>
</evidence>
<dbReference type="InterPro" id="IPR050736">
    <property type="entry name" value="Sensor_HK_Regulatory"/>
</dbReference>
<gene>
    <name evidence="9" type="ORF">EXE58_07360</name>
</gene>
<dbReference type="PROSITE" id="PS50109">
    <property type="entry name" value="HIS_KIN"/>
    <property type="match status" value="1"/>
</dbReference>
<dbReference type="PANTHER" id="PTHR43711">
    <property type="entry name" value="TWO-COMPONENT HISTIDINE KINASE"/>
    <property type="match status" value="1"/>
</dbReference>
<evidence type="ECO:0000313" key="9">
    <source>
        <dbReference type="EMBL" id="QBX55291.1"/>
    </source>
</evidence>
<keyword evidence="7" id="KW-0902">Two-component regulatory system</keyword>
<dbReference type="InterPro" id="IPR004358">
    <property type="entry name" value="Sig_transdc_His_kin-like_C"/>
</dbReference>
<dbReference type="Gene3D" id="3.30.565.10">
    <property type="entry name" value="Histidine kinase-like ATPase, C-terminal domain"/>
    <property type="match status" value="1"/>
</dbReference>
<dbReference type="GO" id="GO:0000155">
    <property type="term" value="F:phosphorelay sensor kinase activity"/>
    <property type="evidence" value="ECO:0007669"/>
    <property type="project" value="InterPro"/>
</dbReference>
<dbReference type="EC" id="2.7.13.3" evidence="3"/>
<keyword evidence="4" id="KW-0597">Phosphoprotein</keyword>
<proteinExistence type="predicted"/>
<dbReference type="InterPro" id="IPR029016">
    <property type="entry name" value="GAF-like_dom_sf"/>
</dbReference>
<feature type="domain" description="Histidine kinase" evidence="8">
    <location>
        <begin position="372"/>
        <end position="592"/>
    </location>
</feature>
<dbReference type="PANTHER" id="PTHR43711:SF1">
    <property type="entry name" value="HISTIDINE KINASE 1"/>
    <property type="match status" value="1"/>
</dbReference>
<dbReference type="Gene3D" id="1.10.287.130">
    <property type="match status" value="1"/>
</dbReference>
<dbReference type="Gene3D" id="3.30.450.40">
    <property type="match status" value="1"/>
</dbReference>
<dbReference type="InterPro" id="IPR003661">
    <property type="entry name" value="HisK_dim/P_dom"/>
</dbReference>
<evidence type="ECO:0000256" key="2">
    <source>
        <dbReference type="ARBA" id="ARBA00004236"/>
    </source>
</evidence>
<comment type="catalytic activity">
    <reaction evidence="1">
        <text>ATP + protein L-histidine = ADP + protein N-phospho-L-histidine.</text>
        <dbReference type="EC" id="2.7.13.3"/>
    </reaction>
</comment>
<evidence type="ECO:0000256" key="1">
    <source>
        <dbReference type="ARBA" id="ARBA00000085"/>
    </source>
</evidence>
<dbReference type="Pfam" id="PF00512">
    <property type="entry name" value="HisKA"/>
    <property type="match status" value="1"/>
</dbReference>
<accession>A0A4P7IHL9</accession>
<comment type="subcellular location">
    <subcellularLocation>
        <location evidence="2">Cell membrane</location>
    </subcellularLocation>
</comment>
<dbReference type="InterPro" id="IPR036890">
    <property type="entry name" value="HATPase_C_sf"/>
</dbReference>
<evidence type="ECO:0000256" key="4">
    <source>
        <dbReference type="ARBA" id="ARBA00022553"/>
    </source>
</evidence>
<dbReference type="SUPFAM" id="SSF47384">
    <property type="entry name" value="Homodimeric domain of signal transducing histidine kinase"/>
    <property type="match status" value="1"/>
</dbReference>
<dbReference type="SUPFAM" id="SSF55874">
    <property type="entry name" value="ATPase domain of HSP90 chaperone/DNA topoisomerase II/histidine kinase"/>
    <property type="match status" value="1"/>
</dbReference>
<dbReference type="KEGG" id="nsn:EXE58_07360"/>
<organism evidence="9 10">
    <name type="scientific">Nocardioides seonyuensis</name>
    <dbReference type="NCBI Taxonomy" id="2518371"/>
    <lineage>
        <taxon>Bacteria</taxon>
        <taxon>Bacillati</taxon>
        <taxon>Actinomycetota</taxon>
        <taxon>Actinomycetes</taxon>
        <taxon>Propionibacteriales</taxon>
        <taxon>Nocardioidaceae</taxon>
        <taxon>Nocardioides</taxon>
    </lineage>
</organism>
<sequence length="600" mass="65010">MNVEWQRPRAHAWGGDPERAALLAIAEDIRSRAGFKVCAVEVLRADRMLEFVAIAGADDEGRDLLGQASPVDAMHAALSLGADYGAFTFVAGEWMTDEASELMARYGHVPELPPANEPDAWLATDMLAARIVDAQERLRGIVYLDEPLSGRRPTPEQISELGSMLALQLRAILTHFDREQLEGQLRVARSASAAIRSMSSERDLGGFLKKARHHLKEGFRASDLQIRLFDGGHELNLSRRSEQDVDPRHHRLLDEAAQRAWSAQTALIVEPGHVWGDEILAREGGEDLDLYLARLGAAAVVLVPIGAADEALGYVWVVRHDVRWTEAESIAALSAGHDLGRAVVNARAFAREEQLVGELQRLDQYRTQLIATITHEMKNPIGALAGHLELIDMQLEDGLQVPEAIVRSLSTMSRSVDRLSALASSLLELTRLGQSDTPLVRRPVDLGDLVAEVAALFEAQARAAGVELTFDADSGSVVTGDAAELEMLVTNLVSNAVKYTEPGGSADVTVRRDGDRAVLTCADSGIGITPADQDLVFGEFHRSGDPRARQRPGSGLGLSIAKRIVERHRGTISVTSEHGNGSVFTVRLPLAGPEDHPGPT</sequence>
<evidence type="ECO:0000256" key="6">
    <source>
        <dbReference type="ARBA" id="ARBA00022777"/>
    </source>
</evidence>
<dbReference type="InterPro" id="IPR003594">
    <property type="entry name" value="HATPase_dom"/>
</dbReference>
<dbReference type="InterPro" id="IPR036097">
    <property type="entry name" value="HisK_dim/P_sf"/>
</dbReference>
<dbReference type="Pfam" id="PF02518">
    <property type="entry name" value="HATPase_c"/>
    <property type="match status" value="1"/>
</dbReference>